<evidence type="ECO:0000313" key="1">
    <source>
        <dbReference type="EMBL" id="KIJ95994.1"/>
    </source>
</evidence>
<reference evidence="1 2" key="1">
    <citation type="submission" date="2014-04" db="EMBL/GenBank/DDBJ databases">
        <authorList>
            <consortium name="DOE Joint Genome Institute"/>
            <person name="Kuo A."/>
            <person name="Kohler A."/>
            <person name="Nagy L.G."/>
            <person name="Floudas D."/>
            <person name="Copeland A."/>
            <person name="Barry K.W."/>
            <person name="Cichocki N."/>
            <person name="Veneault-Fourrey C."/>
            <person name="LaButti K."/>
            <person name="Lindquist E.A."/>
            <person name="Lipzen A."/>
            <person name="Lundell T."/>
            <person name="Morin E."/>
            <person name="Murat C."/>
            <person name="Sun H."/>
            <person name="Tunlid A."/>
            <person name="Henrissat B."/>
            <person name="Grigoriev I.V."/>
            <person name="Hibbett D.S."/>
            <person name="Martin F."/>
            <person name="Nordberg H.P."/>
            <person name="Cantor M.N."/>
            <person name="Hua S.X."/>
        </authorList>
    </citation>
    <scope>NUCLEOTIDE SEQUENCE [LARGE SCALE GENOMIC DNA]</scope>
    <source>
        <strain evidence="1 2">LaAM-08-1</strain>
    </source>
</reference>
<dbReference type="HOGENOM" id="CLU_2942102_0_0_1"/>
<dbReference type="AlphaFoldDB" id="A0A0C9WK83"/>
<sequence length="60" mass="6664">MYLSLCWDGSVCSGQKFFQHFQSAEDLNSHWHESMVAAPLPAFAGIQFVCISASEIRGRA</sequence>
<proteinExistence type="predicted"/>
<dbReference type="EMBL" id="KN838736">
    <property type="protein sequence ID" value="KIJ95994.1"/>
    <property type="molecule type" value="Genomic_DNA"/>
</dbReference>
<name>A0A0C9WK83_9AGAR</name>
<gene>
    <name evidence="1" type="ORF">K443DRAFT_682640</name>
</gene>
<dbReference type="Proteomes" id="UP000054477">
    <property type="component" value="Unassembled WGS sequence"/>
</dbReference>
<reference evidence="2" key="2">
    <citation type="submission" date="2015-01" db="EMBL/GenBank/DDBJ databases">
        <title>Evolutionary Origins and Diversification of the Mycorrhizal Mutualists.</title>
        <authorList>
            <consortium name="DOE Joint Genome Institute"/>
            <consortium name="Mycorrhizal Genomics Consortium"/>
            <person name="Kohler A."/>
            <person name="Kuo A."/>
            <person name="Nagy L.G."/>
            <person name="Floudas D."/>
            <person name="Copeland A."/>
            <person name="Barry K.W."/>
            <person name="Cichocki N."/>
            <person name="Veneault-Fourrey C."/>
            <person name="LaButti K."/>
            <person name="Lindquist E.A."/>
            <person name="Lipzen A."/>
            <person name="Lundell T."/>
            <person name="Morin E."/>
            <person name="Murat C."/>
            <person name="Riley R."/>
            <person name="Ohm R."/>
            <person name="Sun H."/>
            <person name="Tunlid A."/>
            <person name="Henrissat B."/>
            <person name="Grigoriev I.V."/>
            <person name="Hibbett D.S."/>
            <person name="Martin F."/>
        </authorList>
    </citation>
    <scope>NUCLEOTIDE SEQUENCE [LARGE SCALE GENOMIC DNA]</scope>
    <source>
        <strain evidence="2">LaAM-08-1</strain>
    </source>
</reference>
<organism evidence="1 2">
    <name type="scientific">Laccaria amethystina LaAM-08-1</name>
    <dbReference type="NCBI Taxonomy" id="1095629"/>
    <lineage>
        <taxon>Eukaryota</taxon>
        <taxon>Fungi</taxon>
        <taxon>Dikarya</taxon>
        <taxon>Basidiomycota</taxon>
        <taxon>Agaricomycotina</taxon>
        <taxon>Agaricomycetes</taxon>
        <taxon>Agaricomycetidae</taxon>
        <taxon>Agaricales</taxon>
        <taxon>Agaricineae</taxon>
        <taxon>Hydnangiaceae</taxon>
        <taxon>Laccaria</taxon>
    </lineage>
</organism>
<evidence type="ECO:0000313" key="2">
    <source>
        <dbReference type="Proteomes" id="UP000054477"/>
    </source>
</evidence>
<protein>
    <submittedName>
        <fullName evidence="1">Uncharacterized protein</fullName>
    </submittedName>
</protein>
<keyword evidence="2" id="KW-1185">Reference proteome</keyword>
<accession>A0A0C9WK83</accession>